<dbReference type="Pfam" id="PF00749">
    <property type="entry name" value="tRNA-synt_1c"/>
    <property type="match status" value="1"/>
</dbReference>
<gene>
    <name evidence="10" type="ORF">Terrestrivirus2_46</name>
</gene>
<feature type="domain" description="Glutamyl/glutaminyl-tRNA synthetase class Ib catalytic" evidence="7">
    <location>
        <begin position="10"/>
        <end position="293"/>
    </location>
</feature>
<name>A0A3G4ZL30_9VIRU</name>
<dbReference type="InterPro" id="IPR050132">
    <property type="entry name" value="Gln/Glu-tRNA_Ligase"/>
</dbReference>
<dbReference type="GO" id="GO:0005524">
    <property type="term" value="F:ATP binding"/>
    <property type="evidence" value="ECO:0007669"/>
    <property type="project" value="UniProtKB-KW"/>
</dbReference>
<dbReference type="FunFam" id="3.40.50.620:FF:000037">
    <property type="entry name" value="Glutamine--tRNA ligase cytoplasmic"/>
    <property type="match status" value="1"/>
</dbReference>
<dbReference type="InterPro" id="IPR004514">
    <property type="entry name" value="Gln-tRNA-synth"/>
</dbReference>
<evidence type="ECO:0000256" key="1">
    <source>
        <dbReference type="ARBA" id="ARBA00022490"/>
    </source>
</evidence>
<accession>A0A3G4ZL30</accession>
<organism evidence="10">
    <name type="scientific">Terrestrivirus sp</name>
    <dbReference type="NCBI Taxonomy" id="2487775"/>
    <lineage>
        <taxon>Viruses</taxon>
        <taxon>Varidnaviria</taxon>
        <taxon>Bamfordvirae</taxon>
        <taxon>Nucleocytoviricota</taxon>
        <taxon>Megaviricetes</taxon>
        <taxon>Imitervirales</taxon>
        <taxon>Mimiviridae</taxon>
        <taxon>Klosneuvirinae</taxon>
    </lineage>
</organism>
<dbReference type="FunFam" id="3.90.800.10:FF:000001">
    <property type="entry name" value="Glutamine--tRNA ligase"/>
    <property type="match status" value="1"/>
</dbReference>
<reference evidence="10" key="1">
    <citation type="submission" date="2018-10" db="EMBL/GenBank/DDBJ databases">
        <title>Hidden diversity of soil giant viruses.</title>
        <authorList>
            <person name="Schulz F."/>
            <person name="Alteio L."/>
            <person name="Goudeau D."/>
            <person name="Ryan E.M."/>
            <person name="Malmstrom R.R."/>
            <person name="Blanchard J."/>
            <person name="Woyke T."/>
        </authorList>
    </citation>
    <scope>NUCLEOTIDE SEQUENCE</scope>
    <source>
        <strain evidence="10">TEV1</strain>
    </source>
</reference>
<dbReference type="Gene3D" id="3.40.50.620">
    <property type="entry name" value="HUPs"/>
    <property type="match status" value="1"/>
</dbReference>
<evidence type="ECO:0000256" key="3">
    <source>
        <dbReference type="ARBA" id="ARBA00022741"/>
    </source>
</evidence>
<dbReference type="InterPro" id="IPR020056">
    <property type="entry name" value="Rbsml_bL25/Gln-tRNA_synth_N"/>
</dbReference>
<dbReference type="Gene3D" id="3.90.800.10">
    <property type="entry name" value="Glutamyl-tRNA Synthetase, Domain 3"/>
    <property type="match status" value="1"/>
</dbReference>
<dbReference type="Pfam" id="PF03950">
    <property type="entry name" value="tRNA-synt_1c_C"/>
    <property type="match status" value="1"/>
</dbReference>
<proteinExistence type="predicted"/>
<keyword evidence="4" id="KW-0067">ATP-binding</keyword>
<dbReference type="NCBIfam" id="TIGR00440">
    <property type="entry name" value="glnS"/>
    <property type="match status" value="1"/>
</dbReference>
<dbReference type="PANTHER" id="PTHR43097:SF5">
    <property type="entry name" value="GLUTAMATE--TRNA LIGASE"/>
    <property type="match status" value="1"/>
</dbReference>
<dbReference type="EMBL" id="MK071980">
    <property type="protein sequence ID" value="AYV75538.1"/>
    <property type="molecule type" value="Genomic_DNA"/>
</dbReference>
<evidence type="ECO:0000259" key="7">
    <source>
        <dbReference type="Pfam" id="PF00749"/>
    </source>
</evidence>
<evidence type="ECO:0000259" key="9">
    <source>
        <dbReference type="Pfam" id="PF20974"/>
    </source>
</evidence>
<keyword evidence="5" id="KW-0648">Protein biosynthesis</keyword>
<keyword evidence="6" id="KW-0030">Aminoacyl-tRNA synthetase</keyword>
<dbReference type="InterPro" id="IPR020061">
    <property type="entry name" value="Glu_tRNA_lig_a-bdl"/>
</dbReference>
<evidence type="ECO:0000259" key="8">
    <source>
        <dbReference type="Pfam" id="PF03950"/>
    </source>
</evidence>
<dbReference type="Gene3D" id="2.40.240.10">
    <property type="entry name" value="Ribosomal Protein L25, Chain P"/>
    <property type="match status" value="2"/>
</dbReference>
<evidence type="ECO:0000256" key="6">
    <source>
        <dbReference type="ARBA" id="ARBA00023146"/>
    </source>
</evidence>
<evidence type="ECO:0000313" key="10">
    <source>
        <dbReference type="EMBL" id="AYV75538.1"/>
    </source>
</evidence>
<sequence length="524" mass="61865">MTDIKTVNFTRFPPEPNGYLHLGHLKAMTFDFELHEDCDCILRMDDTNPEAEKQEYVDAIVEDVNWLGYKYSKLTYTSDYFDLLHECALQLIKQDDAYVDFTPAEIIKDMRHNGIESEFRTKSAEWNLTEFTKMTNGYYDENACVLRLKIDMQNNNHSLRDPIAYRIKKTPHYRTGTKYCIYPSYDYSHGLVDALEGITDSYCTMEFFVRREQYYWPIVRLEKFLENMGKKKAIVREFGRLNIEGVVLSKRKIIPLVENKIIDGFNDPRLYTIRGLRRRGFTPEILKNIVRHVTDSGINSHETLISKGMIEHELRTYFDKICNRAFAVMNPVELVNIDCAEDYKRACIHPNHPVNMNMGRHITFITKKNYIEASDFREMDSPDYYRLAPNKIIRLRYADFIKHLDHKTDENGLKITVCDIVPDKPKKIKGIIHWVSSESPKAIFEVYDVLYNDDGTINNNSKKYVHNGYIEKYILDVINNNEKINIVFQFERLGYFKFDRFTEHDNIKMPVFIMVIDLIDKYNK</sequence>
<dbReference type="InterPro" id="IPR020058">
    <property type="entry name" value="Glu/Gln-tRNA-synth_Ib_cat-dom"/>
</dbReference>
<protein>
    <submittedName>
        <fullName evidence="10">Glutamine tRNA-synthetase</fullName>
    </submittedName>
</protein>
<dbReference type="Pfam" id="PF20974">
    <property type="entry name" value="tRNA-synt_1c_C2"/>
    <property type="match status" value="1"/>
</dbReference>
<feature type="domain" description="Glutamyl/glutaminyl-tRNA synthetase class Ib anti-codon binding" evidence="8">
    <location>
        <begin position="322"/>
        <end position="413"/>
    </location>
</feature>
<dbReference type="PANTHER" id="PTHR43097">
    <property type="entry name" value="GLUTAMINE-TRNA LIGASE"/>
    <property type="match status" value="1"/>
</dbReference>
<evidence type="ECO:0000256" key="5">
    <source>
        <dbReference type="ARBA" id="ARBA00022917"/>
    </source>
</evidence>
<dbReference type="InterPro" id="IPR020059">
    <property type="entry name" value="Glu/Gln-tRNA-synth_Ib_codon-bd"/>
</dbReference>
<dbReference type="SUPFAM" id="SSF50715">
    <property type="entry name" value="Ribosomal protein L25-like"/>
    <property type="match status" value="1"/>
</dbReference>
<evidence type="ECO:0000256" key="4">
    <source>
        <dbReference type="ARBA" id="ARBA00022840"/>
    </source>
</evidence>
<evidence type="ECO:0000256" key="2">
    <source>
        <dbReference type="ARBA" id="ARBA00022598"/>
    </source>
</evidence>
<keyword evidence="1" id="KW-0963">Cytoplasm</keyword>
<feature type="domain" description="tRNA synthetases class I (E and Q) anti-codon binding" evidence="9">
    <location>
        <begin position="431"/>
        <end position="499"/>
    </location>
</feature>
<dbReference type="Gene3D" id="1.10.1160.10">
    <property type="entry name" value="Glutamyl-trna Synthetase, Domain 2"/>
    <property type="match status" value="1"/>
</dbReference>
<dbReference type="GO" id="GO:0004819">
    <property type="term" value="F:glutamine-tRNA ligase activity"/>
    <property type="evidence" value="ECO:0007669"/>
    <property type="project" value="InterPro"/>
</dbReference>
<keyword evidence="2" id="KW-0436">Ligase</keyword>
<dbReference type="SUPFAM" id="SSF52374">
    <property type="entry name" value="Nucleotidylyl transferase"/>
    <property type="match status" value="1"/>
</dbReference>
<dbReference type="InterPro" id="IPR011035">
    <property type="entry name" value="Ribosomal_bL25/Gln-tRNA_synth"/>
</dbReference>
<dbReference type="InterPro" id="IPR014729">
    <property type="entry name" value="Rossmann-like_a/b/a_fold"/>
</dbReference>
<dbReference type="InterPro" id="IPR001412">
    <property type="entry name" value="aa-tRNA-synth_I_CS"/>
</dbReference>
<dbReference type="InterPro" id="IPR049437">
    <property type="entry name" value="tRNA-synt_1c_C2"/>
</dbReference>
<keyword evidence="3" id="KW-0547">Nucleotide-binding</keyword>
<dbReference type="GO" id="GO:0043039">
    <property type="term" value="P:tRNA aminoacylation"/>
    <property type="evidence" value="ECO:0007669"/>
    <property type="project" value="InterPro"/>
</dbReference>
<dbReference type="PROSITE" id="PS00178">
    <property type="entry name" value="AA_TRNA_LIGASE_I"/>
    <property type="match status" value="1"/>
</dbReference>